<dbReference type="FunFam" id="3.40.120.10:FF:000005">
    <property type="entry name" value="Phosphoglucomutase 5"/>
    <property type="match status" value="1"/>
</dbReference>
<evidence type="ECO:0000256" key="4">
    <source>
        <dbReference type="ARBA" id="ARBA00012728"/>
    </source>
</evidence>
<evidence type="ECO:0000256" key="9">
    <source>
        <dbReference type="RuleBase" id="RU004326"/>
    </source>
</evidence>
<dbReference type="InterPro" id="IPR005846">
    <property type="entry name" value="A-D-PHexomutase_a/b/a-III"/>
</dbReference>
<dbReference type="EC" id="5.4.2.2" evidence="4"/>
<feature type="domain" description="Alpha-D-phosphohexomutase alpha/beta/alpha" evidence="12">
    <location>
        <begin position="323"/>
        <end position="422"/>
    </location>
</feature>
<evidence type="ECO:0000259" key="11">
    <source>
        <dbReference type="Pfam" id="PF02879"/>
    </source>
</evidence>
<dbReference type="SUPFAM" id="SSF53738">
    <property type="entry name" value="Phosphoglucomutase, first 3 domains"/>
    <property type="match status" value="2"/>
</dbReference>
<dbReference type="GO" id="GO:0004614">
    <property type="term" value="F:phosphoglucomutase activity"/>
    <property type="evidence" value="ECO:0007669"/>
    <property type="project" value="UniProtKB-EC"/>
</dbReference>
<dbReference type="PRINTS" id="PR00509">
    <property type="entry name" value="PGMPMM"/>
</dbReference>
<dbReference type="Pfam" id="PF24947">
    <property type="entry name" value="PGM1_C_vert_fung"/>
    <property type="match status" value="1"/>
</dbReference>
<dbReference type="Pfam" id="PF02880">
    <property type="entry name" value="PGM_PMM_III"/>
    <property type="match status" value="1"/>
</dbReference>
<dbReference type="GO" id="GO:0005975">
    <property type="term" value="P:carbohydrate metabolic process"/>
    <property type="evidence" value="ECO:0007669"/>
    <property type="project" value="InterPro"/>
</dbReference>
<name>C3ZJ33_BRAFL</name>
<accession>C3ZJ33</accession>
<dbReference type="FunFam" id="3.40.120.10:FF:000004">
    <property type="entry name" value="Phosphoglucomutase 5"/>
    <property type="match status" value="1"/>
</dbReference>
<gene>
    <name evidence="13" type="ORF">BRAFLDRAFT_205366</name>
</gene>
<keyword evidence="5" id="KW-0597">Phosphoprotein</keyword>
<dbReference type="PANTHER" id="PTHR22573:SF2">
    <property type="entry name" value="PHOSPHOGLUCOMUTASE"/>
    <property type="match status" value="1"/>
</dbReference>
<keyword evidence="7 9" id="KW-0460">Magnesium</keyword>
<evidence type="ECO:0000256" key="7">
    <source>
        <dbReference type="ARBA" id="ARBA00022842"/>
    </source>
</evidence>
<evidence type="ECO:0000256" key="5">
    <source>
        <dbReference type="ARBA" id="ARBA00022553"/>
    </source>
</evidence>
<dbReference type="InParanoid" id="C3ZJ33"/>
<dbReference type="PANTHER" id="PTHR22573">
    <property type="entry name" value="PHOSPHOHEXOMUTASE FAMILY MEMBER"/>
    <property type="match status" value="1"/>
</dbReference>
<evidence type="ECO:0000256" key="2">
    <source>
        <dbReference type="ARBA" id="ARBA00001946"/>
    </source>
</evidence>
<evidence type="ECO:0000259" key="12">
    <source>
        <dbReference type="Pfam" id="PF02880"/>
    </source>
</evidence>
<dbReference type="CDD" id="cd03085">
    <property type="entry name" value="PGM1"/>
    <property type="match status" value="1"/>
</dbReference>
<dbReference type="NCBIfam" id="NF005737">
    <property type="entry name" value="PRK07564.1-1"/>
    <property type="match status" value="1"/>
</dbReference>
<feature type="domain" description="Alpha-D-phosphohexomutase alpha/beta/alpha" evidence="10">
    <location>
        <begin position="17"/>
        <end position="161"/>
    </location>
</feature>
<dbReference type="Gene3D" id="3.40.120.10">
    <property type="entry name" value="Alpha-D-Glucose-1,6-Bisphosphate, subunit A, domain 3"/>
    <property type="match status" value="3"/>
</dbReference>
<dbReference type="PROSITE" id="PS00710">
    <property type="entry name" value="PGM_PMM"/>
    <property type="match status" value="1"/>
</dbReference>
<feature type="domain" description="Alpha-D-phosphohexomutase alpha/beta/alpha" evidence="11">
    <location>
        <begin position="198"/>
        <end position="298"/>
    </location>
</feature>
<dbReference type="AlphaFoldDB" id="C3ZJ33"/>
<dbReference type="FunFam" id="3.30.310.50:FF:000002">
    <property type="entry name" value="Phosphoglucomutase 5"/>
    <property type="match status" value="1"/>
</dbReference>
<dbReference type="Pfam" id="PF02878">
    <property type="entry name" value="PGM_PMM_I"/>
    <property type="match status" value="1"/>
</dbReference>
<dbReference type="eggNOG" id="KOG0625">
    <property type="taxonomic scope" value="Eukaryota"/>
</dbReference>
<dbReference type="InterPro" id="IPR036900">
    <property type="entry name" value="A-D-PHexomutase_C_sf"/>
</dbReference>
<evidence type="ECO:0000313" key="13">
    <source>
        <dbReference type="EMBL" id="EEN47462.1"/>
    </source>
</evidence>
<dbReference type="EMBL" id="GG666631">
    <property type="protein sequence ID" value="EEN47462.1"/>
    <property type="molecule type" value="Genomic_DNA"/>
</dbReference>
<keyword evidence="6 9" id="KW-0479">Metal-binding</keyword>
<dbReference type="STRING" id="7739.C3ZJ33"/>
<dbReference type="GO" id="GO:0000287">
    <property type="term" value="F:magnesium ion binding"/>
    <property type="evidence" value="ECO:0007669"/>
    <property type="project" value="InterPro"/>
</dbReference>
<evidence type="ECO:0000256" key="1">
    <source>
        <dbReference type="ARBA" id="ARBA00000443"/>
    </source>
</evidence>
<reference evidence="13" key="1">
    <citation type="journal article" date="2008" name="Nature">
        <title>The amphioxus genome and the evolution of the chordate karyotype.</title>
        <authorList>
            <consortium name="US DOE Joint Genome Institute (JGI-PGF)"/>
            <person name="Putnam N.H."/>
            <person name="Butts T."/>
            <person name="Ferrier D.E.K."/>
            <person name="Furlong R.F."/>
            <person name="Hellsten U."/>
            <person name="Kawashima T."/>
            <person name="Robinson-Rechavi M."/>
            <person name="Shoguchi E."/>
            <person name="Terry A."/>
            <person name="Yu J.-K."/>
            <person name="Benito-Gutierrez E.L."/>
            <person name="Dubchak I."/>
            <person name="Garcia-Fernandez J."/>
            <person name="Gibson-Brown J.J."/>
            <person name="Grigoriev I.V."/>
            <person name="Horton A.C."/>
            <person name="de Jong P.J."/>
            <person name="Jurka J."/>
            <person name="Kapitonov V.V."/>
            <person name="Kohara Y."/>
            <person name="Kuroki Y."/>
            <person name="Lindquist E."/>
            <person name="Lucas S."/>
            <person name="Osoegawa K."/>
            <person name="Pennacchio L.A."/>
            <person name="Salamov A.A."/>
            <person name="Satou Y."/>
            <person name="Sauka-Spengler T."/>
            <person name="Schmutz J."/>
            <person name="Shin-I T."/>
            <person name="Toyoda A."/>
            <person name="Bronner-Fraser M."/>
            <person name="Fujiyama A."/>
            <person name="Holland L.Z."/>
            <person name="Holland P.W.H."/>
            <person name="Satoh N."/>
            <person name="Rokhsar D.S."/>
        </authorList>
    </citation>
    <scope>NUCLEOTIDE SEQUENCE [LARGE SCALE GENOMIC DNA]</scope>
    <source>
        <strain evidence="13">S238N-H82</strain>
        <tissue evidence="13">Testes</tissue>
    </source>
</reference>
<dbReference type="Gene3D" id="3.30.310.50">
    <property type="entry name" value="Alpha-D-phosphohexomutase, C-terminal domain"/>
    <property type="match status" value="1"/>
</dbReference>
<organism>
    <name type="scientific">Branchiostoma floridae</name>
    <name type="common">Florida lancelet</name>
    <name type="synonym">Amphioxus</name>
    <dbReference type="NCBI Taxonomy" id="7739"/>
    <lineage>
        <taxon>Eukaryota</taxon>
        <taxon>Metazoa</taxon>
        <taxon>Chordata</taxon>
        <taxon>Cephalochordata</taxon>
        <taxon>Leptocardii</taxon>
        <taxon>Amphioxiformes</taxon>
        <taxon>Branchiostomatidae</taxon>
        <taxon>Branchiostoma</taxon>
    </lineage>
</organism>
<dbReference type="InterPro" id="IPR016066">
    <property type="entry name" value="A-D-PHexomutase_CS"/>
</dbReference>
<evidence type="ECO:0000256" key="6">
    <source>
        <dbReference type="ARBA" id="ARBA00022723"/>
    </source>
</evidence>
<dbReference type="InterPro" id="IPR005845">
    <property type="entry name" value="A-D-PHexomutase_a/b/a-II"/>
</dbReference>
<dbReference type="InterPro" id="IPR045244">
    <property type="entry name" value="PGM"/>
</dbReference>
<evidence type="ECO:0000256" key="8">
    <source>
        <dbReference type="ARBA" id="ARBA00023235"/>
    </source>
</evidence>
<evidence type="ECO:0000256" key="3">
    <source>
        <dbReference type="ARBA" id="ARBA00010231"/>
    </source>
</evidence>
<sequence length="564" mass="61035">MAPVEVLKVATSPFEGQKPGTSGLRKPVPVFKVGEHYAANFVQSTLSCISEEERKRGNHTVVVGGDGRYYMKEAVQLIVRMCAANGLQKVIVGQNGIFSTPAVSCVIRKRSAAGGIILTASHNPGGPNGDFGIKYNIANGGPAPEGVTNAIFNYTKTIKEYLICPDITVDLASLGTQRFEVAGQSQPFVVEVVDSVDDYLQMCRDIFDFPTIKALLATIKIRADAMCGVMGPYVKRVLCQELGASEDAAVRCDPKDDFGGHHPDPNLTYAADLVNTMKTGDYELGVAFDGDGDRNMILGRGGFFVTPSDSVAVIAANCDCIPYFKRSGGAKGFARSMPTGGALDRVAEGLGVPMFEVPTGWKFFGNLMDAGKLSICGEESFGTGSDHIREKDGFWAVMSWLSIMAARKASVEEIVHAHWAKYGRNFFTRYDYENVDAAPANQMMANVEQLITAADFVGKEFSHGDKTYKVAKGDNFKYTDPIDGSVSTKQGLRIVFEDGSRVIFRLSGTGSVGATIRMYVDSYETDAAKQKLDAQVMLKPLVEIALKLSQLRELTGRDQPTVIT</sequence>
<comment type="similarity">
    <text evidence="3 9">Belongs to the phosphohexose mutase family.</text>
</comment>
<dbReference type="InterPro" id="IPR005841">
    <property type="entry name" value="Alpha-D-phosphohexomutase_SF"/>
</dbReference>
<keyword evidence="8" id="KW-0413">Isomerase</keyword>
<protein>
    <recommendedName>
        <fullName evidence="4">phosphoglucomutase (alpha-D-glucose-1,6-bisphosphate-dependent)</fullName>
        <ecNumber evidence="4">5.4.2.2</ecNumber>
    </recommendedName>
</protein>
<proteinExistence type="inferred from homology"/>
<comment type="catalytic activity">
    <reaction evidence="1">
        <text>alpha-D-glucose 1-phosphate = alpha-D-glucose 6-phosphate</text>
        <dbReference type="Rhea" id="RHEA:23536"/>
        <dbReference type="ChEBI" id="CHEBI:58225"/>
        <dbReference type="ChEBI" id="CHEBI:58601"/>
        <dbReference type="EC" id="5.4.2.2"/>
    </reaction>
</comment>
<comment type="cofactor">
    <cofactor evidence="2">
        <name>Mg(2+)</name>
        <dbReference type="ChEBI" id="CHEBI:18420"/>
    </cofactor>
</comment>
<dbReference type="Pfam" id="PF02879">
    <property type="entry name" value="PGM_PMM_II"/>
    <property type="match status" value="1"/>
</dbReference>
<dbReference type="InterPro" id="IPR016055">
    <property type="entry name" value="A-D-PHexomutase_a/b/a-I/II/III"/>
</dbReference>
<evidence type="ECO:0000259" key="10">
    <source>
        <dbReference type="Pfam" id="PF02878"/>
    </source>
</evidence>
<dbReference type="InterPro" id="IPR005844">
    <property type="entry name" value="A-D-PHexomutase_a/b/a-I"/>
</dbReference>
<dbReference type="SUPFAM" id="SSF55957">
    <property type="entry name" value="Phosphoglucomutase, C-terminal domain"/>
    <property type="match status" value="1"/>
</dbReference>